<keyword evidence="2" id="KW-1185">Reference proteome</keyword>
<dbReference type="EMBL" id="BDDD01000450">
    <property type="protein sequence ID" value="GAV66055.1"/>
    <property type="molecule type" value="Genomic_DNA"/>
</dbReference>
<gene>
    <name evidence="1" type="ORF">CFOL_v3_09566</name>
</gene>
<dbReference type="OrthoDB" id="943247at2759"/>
<proteinExistence type="predicted"/>
<dbReference type="STRING" id="3775.A0A1Q3BDR1"/>
<comment type="caution">
    <text evidence="1">The sequence shown here is derived from an EMBL/GenBank/DDBJ whole genome shotgun (WGS) entry which is preliminary data.</text>
</comment>
<dbReference type="AlphaFoldDB" id="A0A1Q3BDR1"/>
<protein>
    <submittedName>
        <fullName evidence="1">Uncharacterized protein</fullName>
    </submittedName>
</protein>
<accession>A0A1Q3BDR1</accession>
<evidence type="ECO:0000313" key="2">
    <source>
        <dbReference type="Proteomes" id="UP000187406"/>
    </source>
</evidence>
<dbReference type="PANTHER" id="PTHR46226:SF5">
    <property type="entry name" value="PHOSPHATIDYLINOSITOL_PHOSPHATIDYLCHOLINE TRANSFER PROTEIN SFH2"/>
    <property type="match status" value="1"/>
</dbReference>
<reference evidence="2" key="1">
    <citation type="submission" date="2016-04" db="EMBL/GenBank/DDBJ databases">
        <title>Cephalotus genome sequencing.</title>
        <authorList>
            <person name="Fukushima K."/>
            <person name="Hasebe M."/>
            <person name="Fang X."/>
        </authorList>
    </citation>
    <scope>NUCLEOTIDE SEQUENCE [LARGE SCALE GENOMIC DNA]</scope>
    <source>
        <strain evidence="2">cv. St1</strain>
    </source>
</reference>
<sequence length="105" mass="11871">MDYASLPHFCRKEGSGSSWHIGNGPSDNCFSLDHVFHQQLYDYVKQQAAVVESTTPLKQGSFHVDFPDRKMPDLPRQYNLSFTGLGIKMDSLTSLMALKLMIRCS</sequence>
<dbReference type="Proteomes" id="UP000187406">
    <property type="component" value="Unassembled WGS sequence"/>
</dbReference>
<name>A0A1Q3BDR1_CEPFO</name>
<dbReference type="InParanoid" id="A0A1Q3BDR1"/>
<organism evidence="1 2">
    <name type="scientific">Cephalotus follicularis</name>
    <name type="common">Albany pitcher plant</name>
    <dbReference type="NCBI Taxonomy" id="3775"/>
    <lineage>
        <taxon>Eukaryota</taxon>
        <taxon>Viridiplantae</taxon>
        <taxon>Streptophyta</taxon>
        <taxon>Embryophyta</taxon>
        <taxon>Tracheophyta</taxon>
        <taxon>Spermatophyta</taxon>
        <taxon>Magnoliopsida</taxon>
        <taxon>eudicotyledons</taxon>
        <taxon>Gunneridae</taxon>
        <taxon>Pentapetalae</taxon>
        <taxon>rosids</taxon>
        <taxon>fabids</taxon>
        <taxon>Oxalidales</taxon>
        <taxon>Cephalotaceae</taxon>
        <taxon>Cephalotus</taxon>
    </lineage>
</organism>
<evidence type="ECO:0000313" key="1">
    <source>
        <dbReference type="EMBL" id="GAV66055.1"/>
    </source>
</evidence>
<dbReference type="PANTHER" id="PTHR46226">
    <property type="entry name" value="CRAL-TRIO DOMAIN-CONTAINING PROTEIN"/>
    <property type="match status" value="1"/>
</dbReference>